<name>A0ABW0D5E4_STRFI</name>
<dbReference type="PANTHER" id="PTHR14359">
    <property type="entry name" value="HOMO-OLIGOMERIC FLAVIN CONTAINING CYS DECARBOXYLASE FAMILY"/>
    <property type="match status" value="1"/>
</dbReference>
<sequence length="214" mass="22920">MTQEALTPDAPLLNVRRLLFIGTGSASSVDLPGWLGWLRATHPDLETQVVLTRSAERFVTLQAVTGITGRVALRDSWPDDPTVSVRHVELAEWAEAMVVHPATLAFTARFAQGLADSPALLAVQCTRAPVGLAPALPPGGADSHAYRMHAAALEARPNVVVLPPVPGHSQTTGRMDSWAPGMLPDLLTRLERCRTALAETETETATAARARSER</sequence>
<dbReference type="Gene3D" id="3.40.50.1950">
    <property type="entry name" value="Flavin prenyltransferase-like"/>
    <property type="match status" value="1"/>
</dbReference>
<keyword evidence="3" id="KW-1185">Reference proteome</keyword>
<comment type="caution">
    <text evidence="2">The sequence shown here is derived from an EMBL/GenBank/DDBJ whole genome shotgun (WGS) entry which is preliminary data.</text>
</comment>
<dbReference type="InterPro" id="IPR003382">
    <property type="entry name" value="Flavoprotein"/>
</dbReference>
<accession>A0ABW0D5E4</accession>
<dbReference type="SUPFAM" id="SSF52507">
    <property type="entry name" value="Homo-oligomeric flavin-containing Cys decarboxylases, HFCD"/>
    <property type="match status" value="1"/>
</dbReference>
<dbReference type="PANTHER" id="PTHR14359:SF6">
    <property type="entry name" value="PHOSPHOPANTOTHENOYLCYSTEINE DECARBOXYLASE"/>
    <property type="match status" value="1"/>
</dbReference>
<dbReference type="Proteomes" id="UP001596156">
    <property type="component" value="Unassembled WGS sequence"/>
</dbReference>
<evidence type="ECO:0000313" key="2">
    <source>
        <dbReference type="EMBL" id="MFC5224295.1"/>
    </source>
</evidence>
<dbReference type="InterPro" id="IPR036551">
    <property type="entry name" value="Flavin_trans-like"/>
</dbReference>
<dbReference type="RefSeq" id="WP_344644870.1">
    <property type="nucleotide sequence ID" value="NZ_BAAASS010000011.1"/>
</dbReference>
<evidence type="ECO:0000259" key="1">
    <source>
        <dbReference type="Pfam" id="PF02441"/>
    </source>
</evidence>
<dbReference type="EMBL" id="JBHSKL010000007">
    <property type="protein sequence ID" value="MFC5224295.1"/>
    <property type="molecule type" value="Genomic_DNA"/>
</dbReference>
<evidence type="ECO:0000313" key="3">
    <source>
        <dbReference type="Proteomes" id="UP001596156"/>
    </source>
</evidence>
<organism evidence="2 3">
    <name type="scientific">Streptomyces fimbriatus</name>
    <dbReference type="NCBI Taxonomy" id="68197"/>
    <lineage>
        <taxon>Bacteria</taxon>
        <taxon>Bacillati</taxon>
        <taxon>Actinomycetota</taxon>
        <taxon>Actinomycetes</taxon>
        <taxon>Kitasatosporales</taxon>
        <taxon>Streptomycetaceae</taxon>
        <taxon>Streptomyces</taxon>
    </lineage>
</organism>
<proteinExistence type="predicted"/>
<protein>
    <submittedName>
        <fullName evidence="2">Flavoprotein</fullName>
    </submittedName>
</protein>
<gene>
    <name evidence="2" type="ORF">ACFPN6_06665</name>
</gene>
<dbReference type="Pfam" id="PF02441">
    <property type="entry name" value="Flavoprotein"/>
    <property type="match status" value="1"/>
</dbReference>
<reference evidence="3" key="1">
    <citation type="journal article" date="2019" name="Int. J. Syst. Evol. Microbiol.">
        <title>The Global Catalogue of Microorganisms (GCM) 10K type strain sequencing project: providing services to taxonomists for standard genome sequencing and annotation.</title>
        <authorList>
            <consortium name="The Broad Institute Genomics Platform"/>
            <consortium name="The Broad Institute Genome Sequencing Center for Infectious Disease"/>
            <person name="Wu L."/>
            <person name="Ma J."/>
        </authorList>
    </citation>
    <scope>NUCLEOTIDE SEQUENCE [LARGE SCALE GENOMIC DNA]</scope>
    <source>
        <strain evidence="3">CCM 8479</strain>
    </source>
</reference>
<feature type="domain" description="Flavoprotein" evidence="1">
    <location>
        <begin position="17"/>
        <end position="163"/>
    </location>
</feature>